<dbReference type="Proteomes" id="UP000298468">
    <property type="component" value="Unassembled WGS sequence"/>
</dbReference>
<feature type="transmembrane region" description="Helical" evidence="5">
    <location>
        <begin position="434"/>
        <end position="460"/>
    </location>
</feature>
<evidence type="ECO:0000256" key="4">
    <source>
        <dbReference type="ARBA" id="ARBA00023136"/>
    </source>
</evidence>
<feature type="domain" description="Major facilitator superfamily (MFS) profile" evidence="6">
    <location>
        <begin position="89"/>
        <end position="576"/>
    </location>
</feature>
<dbReference type="PANTHER" id="PTHR42718:SF42">
    <property type="entry name" value="EXPORT PROTEIN"/>
    <property type="match status" value="1"/>
</dbReference>
<dbReference type="GO" id="GO:0005886">
    <property type="term" value="C:plasma membrane"/>
    <property type="evidence" value="ECO:0007669"/>
    <property type="project" value="UniProtKB-SubCell"/>
</dbReference>
<evidence type="ECO:0000256" key="5">
    <source>
        <dbReference type="SAM" id="Phobius"/>
    </source>
</evidence>
<dbReference type="Pfam" id="PF07690">
    <property type="entry name" value="MFS_1"/>
    <property type="match status" value="1"/>
</dbReference>
<dbReference type="GO" id="GO:0022857">
    <property type="term" value="F:transmembrane transporter activity"/>
    <property type="evidence" value="ECO:0007669"/>
    <property type="project" value="InterPro"/>
</dbReference>
<reference evidence="7 8" key="1">
    <citation type="submission" date="2019-03" db="EMBL/GenBank/DDBJ databases">
        <title>Genomics of glacier-inhabiting Cryobacterium strains.</title>
        <authorList>
            <person name="Liu Q."/>
            <person name="Xin Y.-H."/>
        </authorList>
    </citation>
    <scope>NUCLEOTIDE SEQUENCE [LARGE SCALE GENOMIC DNA]</scope>
    <source>
        <strain evidence="7 8">Sr59</strain>
    </source>
</reference>
<protein>
    <submittedName>
        <fullName evidence="7">MFS transporter</fullName>
    </submittedName>
</protein>
<dbReference type="OrthoDB" id="7375466at2"/>
<dbReference type="RefSeq" id="WP_134640228.1">
    <property type="nucleotide sequence ID" value="NZ_SOHM01000012.1"/>
</dbReference>
<dbReference type="InterPro" id="IPR020846">
    <property type="entry name" value="MFS_dom"/>
</dbReference>
<dbReference type="AlphaFoldDB" id="A0A4R9BW86"/>
<dbReference type="SUPFAM" id="SSF103473">
    <property type="entry name" value="MFS general substrate transporter"/>
    <property type="match status" value="1"/>
</dbReference>
<evidence type="ECO:0000313" key="7">
    <source>
        <dbReference type="EMBL" id="TFD92116.1"/>
    </source>
</evidence>
<sequence length="592" mass="61448">MVEFGRGAVHRAKRPGHFLGRHTTTLDCFGGVRSVFFGHSHSILDKCLRRGDTRLRRYLRLERNGNAMQPAPSSVEPRHPLTLRQLRLLLIVLCGGLALVVAGNSALAIALPNIAADLAADQTELTWIIDAYALTFAALLLTAGIAADRVGRRTVLVIGLLIFGAANVASAFSPDPAWFITLRALAGVGAAAVFPVTLSALVDAYPEERRTFAIGVWSGVSSIGAVAGTIVAGALLEVFWWGSVQLLFGGVALAIIIPVLFLVSQNRNPRLSLDPLGAIWSVVALAGLVFGVVEGPQRGWFEPITLVSVAVGVLGFVGFVRHQLRAPVPSLDVRLFRNRGLAAGAVIVTIQFFASLGFFVLTPQYLQIVLEYTPLGAALALLVVPIGVGAGIGGSAALVKQFGARIPGSLGLLLMGIGFAVFATGITGGVDASVWVLGTGVLVFGVGFGMGITPGTQLIIDGLPAERRSVASAVNDITREVGGVIGIAVLSSILLSFYRADVTPALEGLPDQVREVVDAGAGAAIGIAESFGPQGDTLALAAQEAFAVGLSASMFVGSIILAVASIITFIVAPPPVTASTLVNENQEGTNQK</sequence>
<feature type="transmembrane region" description="Helical" evidence="5">
    <location>
        <begin position="275"/>
        <end position="293"/>
    </location>
</feature>
<name>A0A4R9BW86_9MICO</name>
<evidence type="ECO:0000313" key="8">
    <source>
        <dbReference type="Proteomes" id="UP000298468"/>
    </source>
</evidence>
<dbReference type="InterPro" id="IPR011701">
    <property type="entry name" value="MFS"/>
</dbReference>
<feature type="transmembrane region" description="Helical" evidence="5">
    <location>
        <begin position="481"/>
        <end position="500"/>
    </location>
</feature>
<evidence type="ECO:0000256" key="2">
    <source>
        <dbReference type="ARBA" id="ARBA00022692"/>
    </source>
</evidence>
<comment type="subcellular location">
    <subcellularLocation>
        <location evidence="1">Cell membrane</location>
        <topology evidence="1">Multi-pass membrane protein</topology>
    </subcellularLocation>
</comment>
<keyword evidence="3 5" id="KW-1133">Transmembrane helix</keyword>
<dbReference type="InterPro" id="IPR005829">
    <property type="entry name" value="Sugar_transporter_CS"/>
</dbReference>
<dbReference type="PROSITE" id="PS00216">
    <property type="entry name" value="SUGAR_TRANSPORT_1"/>
    <property type="match status" value="1"/>
</dbReference>
<keyword evidence="8" id="KW-1185">Reference proteome</keyword>
<dbReference type="PANTHER" id="PTHR42718">
    <property type="entry name" value="MAJOR FACILITATOR SUPERFAMILY MULTIDRUG TRANSPORTER MFSC"/>
    <property type="match status" value="1"/>
</dbReference>
<dbReference type="PROSITE" id="PS50850">
    <property type="entry name" value="MFS"/>
    <property type="match status" value="1"/>
</dbReference>
<dbReference type="CDD" id="cd17321">
    <property type="entry name" value="MFS_MMR_MDR_like"/>
    <property type="match status" value="1"/>
</dbReference>
<evidence type="ECO:0000259" key="6">
    <source>
        <dbReference type="PROSITE" id="PS50850"/>
    </source>
</evidence>
<gene>
    <name evidence="7" type="ORF">E3T61_07360</name>
</gene>
<feature type="transmembrane region" description="Helical" evidence="5">
    <location>
        <begin position="214"/>
        <end position="236"/>
    </location>
</feature>
<dbReference type="InterPro" id="IPR036259">
    <property type="entry name" value="MFS_trans_sf"/>
</dbReference>
<feature type="transmembrane region" description="Helical" evidence="5">
    <location>
        <begin position="154"/>
        <end position="172"/>
    </location>
</feature>
<feature type="transmembrane region" description="Helical" evidence="5">
    <location>
        <begin position="341"/>
        <end position="362"/>
    </location>
</feature>
<comment type="caution">
    <text evidence="7">The sequence shown here is derived from an EMBL/GenBank/DDBJ whole genome shotgun (WGS) entry which is preliminary data.</text>
</comment>
<feature type="transmembrane region" description="Helical" evidence="5">
    <location>
        <begin position="410"/>
        <end position="428"/>
    </location>
</feature>
<feature type="transmembrane region" description="Helical" evidence="5">
    <location>
        <begin position="242"/>
        <end position="263"/>
    </location>
</feature>
<evidence type="ECO:0000256" key="1">
    <source>
        <dbReference type="ARBA" id="ARBA00004651"/>
    </source>
</evidence>
<feature type="transmembrane region" description="Helical" evidence="5">
    <location>
        <begin position="178"/>
        <end position="202"/>
    </location>
</feature>
<keyword evidence="2 5" id="KW-0812">Transmembrane</keyword>
<dbReference type="EMBL" id="SOHM01000012">
    <property type="protein sequence ID" value="TFD92116.1"/>
    <property type="molecule type" value="Genomic_DNA"/>
</dbReference>
<proteinExistence type="predicted"/>
<evidence type="ECO:0000256" key="3">
    <source>
        <dbReference type="ARBA" id="ARBA00022989"/>
    </source>
</evidence>
<feature type="transmembrane region" description="Helical" evidence="5">
    <location>
        <begin position="374"/>
        <end position="398"/>
    </location>
</feature>
<feature type="transmembrane region" description="Helical" evidence="5">
    <location>
        <begin position="88"/>
        <end position="115"/>
    </location>
</feature>
<keyword evidence="4 5" id="KW-0472">Membrane</keyword>
<dbReference type="Gene3D" id="1.20.1250.20">
    <property type="entry name" value="MFS general substrate transporter like domains"/>
    <property type="match status" value="1"/>
</dbReference>
<feature type="transmembrane region" description="Helical" evidence="5">
    <location>
        <begin position="299"/>
        <end position="320"/>
    </location>
</feature>
<feature type="transmembrane region" description="Helical" evidence="5">
    <location>
        <begin position="127"/>
        <end position="147"/>
    </location>
</feature>
<organism evidence="7 8">
    <name type="scientific">Cryobacterium lactosi</name>
    <dbReference type="NCBI Taxonomy" id="1259202"/>
    <lineage>
        <taxon>Bacteria</taxon>
        <taxon>Bacillati</taxon>
        <taxon>Actinomycetota</taxon>
        <taxon>Actinomycetes</taxon>
        <taxon>Micrococcales</taxon>
        <taxon>Microbacteriaceae</taxon>
        <taxon>Cryobacterium</taxon>
    </lineage>
</organism>
<accession>A0A4R9BW86</accession>
<feature type="transmembrane region" description="Helical" evidence="5">
    <location>
        <begin position="545"/>
        <end position="571"/>
    </location>
</feature>